<sequence length="326" mass="35436">MKWSTIERQMAATRYMFCQSGSVSRDSFSLKLLDPPVDGVQHLNRDEDGQTHGRRFHRVLVGEHLATKVREELGTLVETSDVVLAIPPIISCKSHFHQARSPNQTTTQTKQPNGFHTHQLVKGNLRATGEVQEPPRIAKHSGAPDVCPDNHVPKEQPPADNGLLRVARGPPHDIVIGGVKSEGGGRQAVRDEVDPEELYGDEGFGHAEDDGKEDGDNFANVGADQIADELLGVVVDGSALLYCLLDRRKVVVGQDHVCSELSNIRAGAHGDTNISHAERRGVVDTVAGLPQHALISSTVRLAQIYAWVLSWRTSTPCLQPPPSPQG</sequence>
<dbReference type="Proteomes" id="UP000274822">
    <property type="component" value="Unassembled WGS sequence"/>
</dbReference>
<evidence type="ECO:0000313" key="2">
    <source>
        <dbReference type="Proteomes" id="UP000274822"/>
    </source>
</evidence>
<proteinExistence type="predicted"/>
<comment type="caution">
    <text evidence="1">The sequence shown here is derived from an EMBL/GenBank/DDBJ whole genome shotgun (WGS) entry which is preliminary data.</text>
</comment>
<dbReference type="EMBL" id="RBNJ01010886">
    <property type="protein sequence ID" value="RUS26263.1"/>
    <property type="molecule type" value="Genomic_DNA"/>
</dbReference>
<evidence type="ECO:0000313" key="1">
    <source>
        <dbReference type="EMBL" id="RUS26263.1"/>
    </source>
</evidence>
<name>A0A433Q914_9FUNG</name>
<reference evidence="1 2" key="1">
    <citation type="journal article" date="2018" name="New Phytol.">
        <title>Phylogenomics of Endogonaceae and evolution of mycorrhizas within Mucoromycota.</title>
        <authorList>
            <person name="Chang Y."/>
            <person name="Desiro A."/>
            <person name="Na H."/>
            <person name="Sandor L."/>
            <person name="Lipzen A."/>
            <person name="Clum A."/>
            <person name="Barry K."/>
            <person name="Grigoriev I.V."/>
            <person name="Martin F.M."/>
            <person name="Stajich J.E."/>
            <person name="Smith M.E."/>
            <person name="Bonito G."/>
            <person name="Spatafora J.W."/>
        </authorList>
    </citation>
    <scope>NUCLEOTIDE SEQUENCE [LARGE SCALE GENOMIC DNA]</scope>
    <source>
        <strain evidence="1 2">AD002</strain>
    </source>
</reference>
<protein>
    <submittedName>
        <fullName evidence="1">Uncharacterized protein</fullName>
    </submittedName>
</protein>
<keyword evidence="2" id="KW-1185">Reference proteome</keyword>
<accession>A0A433Q914</accession>
<gene>
    <name evidence="1" type="ORF">BC938DRAFT_471005</name>
</gene>
<organism evidence="1 2">
    <name type="scientific">Jimgerdemannia flammicorona</name>
    <dbReference type="NCBI Taxonomy" id="994334"/>
    <lineage>
        <taxon>Eukaryota</taxon>
        <taxon>Fungi</taxon>
        <taxon>Fungi incertae sedis</taxon>
        <taxon>Mucoromycota</taxon>
        <taxon>Mucoromycotina</taxon>
        <taxon>Endogonomycetes</taxon>
        <taxon>Endogonales</taxon>
        <taxon>Endogonaceae</taxon>
        <taxon>Jimgerdemannia</taxon>
    </lineage>
</organism>
<dbReference type="AlphaFoldDB" id="A0A433Q914"/>